<accession>A0A3P6TJQ3</accession>
<dbReference type="OrthoDB" id="10065625at2759"/>
<evidence type="ECO:0000313" key="2">
    <source>
        <dbReference type="Proteomes" id="UP000281553"/>
    </source>
</evidence>
<organism evidence="1 2">
    <name type="scientific">Dibothriocephalus latus</name>
    <name type="common">Fish tapeworm</name>
    <name type="synonym">Diphyllobothrium latum</name>
    <dbReference type="NCBI Taxonomy" id="60516"/>
    <lineage>
        <taxon>Eukaryota</taxon>
        <taxon>Metazoa</taxon>
        <taxon>Spiralia</taxon>
        <taxon>Lophotrochozoa</taxon>
        <taxon>Platyhelminthes</taxon>
        <taxon>Cestoda</taxon>
        <taxon>Eucestoda</taxon>
        <taxon>Diphyllobothriidea</taxon>
        <taxon>Diphyllobothriidae</taxon>
        <taxon>Dibothriocephalus</taxon>
    </lineage>
</organism>
<protein>
    <submittedName>
        <fullName evidence="1">Uncharacterized protein</fullName>
    </submittedName>
</protein>
<dbReference type="Proteomes" id="UP000281553">
    <property type="component" value="Unassembled WGS sequence"/>
</dbReference>
<reference evidence="1 2" key="1">
    <citation type="submission" date="2018-11" db="EMBL/GenBank/DDBJ databases">
        <authorList>
            <consortium name="Pathogen Informatics"/>
        </authorList>
    </citation>
    <scope>NUCLEOTIDE SEQUENCE [LARGE SCALE GENOMIC DNA]</scope>
</reference>
<sequence>MLIALPPRQASSVSTRESLLSRRNEVTVPPVLLGSYPPPIAASERHLPRVTRCTLAQLRSGYCMLLRQYQHRLDPSIPDCGVSPHDCRHLFACISRPGTHLTPANLWLKPVEVATFLRLPTTPSLDSGGDS</sequence>
<gene>
    <name evidence="1" type="ORF">DILT_LOCUS3706</name>
</gene>
<dbReference type="AlphaFoldDB" id="A0A3P6TJQ3"/>
<keyword evidence="2" id="KW-1185">Reference proteome</keyword>
<evidence type="ECO:0000313" key="1">
    <source>
        <dbReference type="EMBL" id="VDK85407.1"/>
    </source>
</evidence>
<dbReference type="EMBL" id="UYRU01044110">
    <property type="protein sequence ID" value="VDK85407.1"/>
    <property type="molecule type" value="Genomic_DNA"/>
</dbReference>
<proteinExistence type="predicted"/>
<name>A0A3P6TJQ3_DIBLA</name>